<evidence type="ECO:0000256" key="2">
    <source>
        <dbReference type="ARBA" id="ARBA00022691"/>
    </source>
</evidence>
<dbReference type="SUPFAM" id="SSF53335">
    <property type="entry name" value="S-adenosyl-L-methionine-dependent methyltransferases"/>
    <property type="match status" value="1"/>
</dbReference>
<comment type="caution">
    <text evidence="5">The sequence shown here is derived from an EMBL/GenBank/DDBJ whole genome shotgun (WGS) entry which is preliminary data.</text>
</comment>
<dbReference type="EMBL" id="SBIQ01000031">
    <property type="protein sequence ID" value="KAF7684055.1"/>
    <property type="molecule type" value="Genomic_DNA"/>
</dbReference>
<evidence type="ECO:0000259" key="4">
    <source>
        <dbReference type="PROSITE" id="PS51684"/>
    </source>
</evidence>
<dbReference type="InterPro" id="IPR029063">
    <property type="entry name" value="SAM-dependent_MTases_sf"/>
</dbReference>
<name>A0ABQ7I0W7_9MICR</name>
<reference evidence="5 6" key="1">
    <citation type="submission" date="2019-01" db="EMBL/GenBank/DDBJ databases">
        <title>Genomes sequencing and comparative genomics of infectious freshwater microsporidia, Cucumispora dikerogammari and Thelohania contejeani.</title>
        <authorList>
            <person name="Cormier A."/>
            <person name="Giraud I."/>
            <person name="Wattier R."/>
            <person name="Teixeira M."/>
            <person name="Grandjean F."/>
            <person name="Rigaud T."/>
            <person name="Cordaux R."/>
        </authorList>
    </citation>
    <scope>NUCLEOTIDE SEQUENCE [LARGE SCALE GENOMIC DNA]</scope>
    <source>
        <strain evidence="5">T1</strain>
        <tissue evidence="5">Spores</tissue>
    </source>
</reference>
<proteinExistence type="predicted"/>
<dbReference type="Gene3D" id="3.40.50.150">
    <property type="entry name" value="Vaccinia Virus protein VP39"/>
    <property type="match status" value="1"/>
</dbReference>
<evidence type="ECO:0000313" key="5">
    <source>
        <dbReference type="EMBL" id="KAF7684055.1"/>
    </source>
</evidence>
<organism evidence="5 6">
    <name type="scientific">Astathelohania contejeani</name>
    <dbReference type="NCBI Taxonomy" id="164912"/>
    <lineage>
        <taxon>Eukaryota</taxon>
        <taxon>Fungi</taxon>
        <taxon>Fungi incertae sedis</taxon>
        <taxon>Microsporidia</taxon>
        <taxon>Astathelohaniidae</taxon>
        <taxon>Astathelohania</taxon>
    </lineage>
</organism>
<dbReference type="InterPro" id="IPR030382">
    <property type="entry name" value="MeTrfase_TRM5/TYW2"/>
</dbReference>
<gene>
    <name evidence="5" type="ORF">TCON_0738</name>
</gene>
<protein>
    <submittedName>
        <fullName evidence="5">tRNA wybutosine-synthesizing protein 2/3/4</fullName>
    </submittedName>
</protein>
<dbReference type="InterPro" id="IPR056743">
    <property type="entry name" value="TRM5-TYW2-like_MTfase"/>
</dbReference>
<dbReference type="PROSITE" id="PS51684">
    <property type="entry name" value="SAM_MT_TRM5_TYW2"/>
    <property type="match status" value="1"/>
</dbReference>
<dbReference type="Pfam" id="PF02475">
    <property type="entry name" value="TRM5-TYW2_MTfase"/>
    <property type="match status" value="1"/>
</dbReference>
<dbReference type="PANTHER" id="PTHR23245:SF31">
    <property type="entry name" value="TRNA WYBUTOSINE-SYNTHESIZING PROTEIN 3 HOMOLOG"/>
    <property type="match status" value="1"/>
</dbReference>
<evidence type="ECO:0000256" key="3">
    <source>
        <dbReference type="ARBA" id="ARBA00022694"/>
    </source>
</evidence>
<accession>A0ABQ7I0W7</accession>
<evidence type="ECO:0000313" key="6">
    <source>
        <dbReference type="Proteomes" id="UP001516464"/>
    </source>
</evidence>
<sequence length="312" mass="36847">MEFIIIESKDILNIPEINGFPYEPAISKHFSDPVIIRIPTRFHCQQKHKFTTNPLPFIKLKYEKYDQYILLKDRPNKFILEYLKLNFKLIMLKCPIKIGSIRQPNHEILYSVVQKTEFFTSFKQNGIKYYWNPFFTMFSAGNIGERIRMSKLEIKNEFIVDLYCGIGYFILPMLRNNQAIACDLNPYSIHGLKRAVQEMGLESHIQIFQGDHAVFVEKYKERADRILMGYLPCPFSSLEYAILGLKKKGGVIHFHKAIEKENVISFSEVLKEKLKVYFEIVEIKNIEKVKLYSPKVYHYVYDIILKNKYNSN</sequence>
<feature type="domain" description="SAM-dependent methyltransferase TRM5/TYW2-type" evidence="4">
    <location>
        <begin position="62"/>
        <end position="307"/>
    </location>
</feature>
<keyword evidence="6" id="KW-1185">Reference proteome</keyword>
<keyword evidence="2" id="KW-0949">S-adenosyl-L-methionine</keyword>
<keyword evidence="1" id="KW-0808">Transferase</keyword>
<evidence type="ECO:0000256" key="1">
    <source>
        <dbReference type="ARBA" id="ARBA00022679"/>
    </source>
</evidence>
<dbReference type="PANTHER" id="PTHR23245">
    <property type="entry name" value="TRNA METHYLTRANSFERASE"/>
    <property type="match status" value="1"/>
</dbReference>
<dbReference type="CDD" id="cd02440">
    <property type="entry name" value="AdoMet_MTases"/>
    <property type="match status" value="1"/>
</dbReference>
<keyword evidence="3" id="KW-0819">tRNA processing</keyword>
<dbReference type="Proteomes" id="UP001516464">
    <property type="component" value="Unassembled WGS sequence"/>
</dbReference>